<name>A0AAP0JQ18_9MAGN</name>
<proteinExistence type="predicted"/>
<accession>A0AAP0JQ18</accession>
<comment type="caution">
    <text evidence="2">The sequence shown here is derived from an EMBL/GenBank/DDBJ whole genome shotgun (WGS) entry which is preliminary data.</text>
</comment>
<feature type="compositionally biased region" description="Polar residues" evidence="1">
    <location>
        <begin position="81"/>
        <end position="93"/>
    </location>
</feature>
<evidence type="ECO:0000256" key="1">
    <source>
        <dbReference type="SAM" id="MobiDB-lite"/>
    </source>
</evidence>
<dbReference type="Proteomes" id="UP001417504">
    <property type="component" value="Unassembled WGS sequence"/>
</dbReference>
<keyword evidence="3" id="KW-1185">Reference proteome</keyword>
<dbReference type="InterPro" id="IPR004252">
    <property type="entry name" value="Probable_transposase_24"/>
</dbReference>
<dbReference type="Pfam" id="PF03004">
    <property type="entry name" value="Transposase_24"/>
    <property type="match status" value="1"/>
</dbReference>
<dbReference type="EMBL" id="JBBNAE010000003">
    <property type="protein sequence ID" value="KAK9137716.1"/>
    <property type="molecule type" value="Genomic_DNA"/>
</dbReference>
<evidence type="ECO:0000313" key="3">
    <source>
        <dbReference type="Proteomes" id="UP001417504"/>
    </source>
</evidence>
<reference evidence="2 3" key="1">
    <citation type="submission" date="2024-01" db="EMBL/GenBank/DDBJ databases">
        <title>Genome assemblies of Stephania.</title>
        <authorList>
            <person name="Yang L."/>
        </authorList>
    </citation>
    <scope>NUCLEOTIDE SEQUENCE [LARGE SCALE GENOMIC DNA]</scope>
    <source>
        <strain evidence="2">QJT</strain>
        <tissue evidence="2">Leaf</tissue>
    </source>
</reference>
<feature type="compositionally biased region" description="Low complexity" evidence="1">
    <location>
        <begin position="48"/>
        <end position="69"/>
    </location>
</feature>
<sequence>MAVVEGVSRIYISNLVERIIFLQHPLIGCPFSPSEKLISIGLAELPSMTRPSPNSTPSSSTHHSAPSSSAGARFACATHDSPVSSTRPSTLSSAPPHLPNVEMPHAPAPPPELRGQRDVPQIRIIIKNGSLHPFSVCAQKMTDTFKKGMMRTVTLTGTLKLLQALWRPTKSKELGRDCTVLELYLHVHTKKHDGQTFIDARSERVNDEIKRMCEEMSQSTQEAGEDPYMDETYLYYKVVSVVHKGRVYGLGFTGRSSIVEDRQNQIQTQQDQIALLQSMLMLSMGGGNPGASISQPPPPPPSPSLQETPILATAVRTPALDVDDVYHSRMYEPEDEEQTNLAPLQQE</sequence>
<feature type="region of interest" description="Disordered" evidence="1">
    <location>
        <begin position="48"/>
        <end position="115"/>
    </location>
</feature>
<organism evidence="2 3">
    <name type="scientific">Stephania japonica</name>
    <dbReference type="NCBI Taxonomy" id="461633"/>
    <lineage>
        <taxon>Eukaryota</taxon>
        <taxon>Viridiplantae</taxon>
        <taxon>Streptophyta</taxon>
        <taxon>Embryophyta</taxon>
        <taxon>Tracheophyta</taxon>
        <taxon>Spermatophyta</taxon>
        <taxon>Magnoliopsida</taxon>
        <taxon>Ranunculales</taxon>
        <taxon>Menispermaceae</taxon>
        <taxon>Menispermoideae</taxon>
        <taxon>Cissampelideae</taxon>
        <taxon>Stephania</taxon>
    </lineage>
</organism>
<gene>
    <name evidence="2" type="ORF">Sjap_008310</name>
</gene>
<evidence type="ECO:0000313" key="2">
    <source>
        <dbReference type="EMBL" id="KAK9137716.1"/>
    </source>
</evidence>
<feature type="region of interest" description="Disordered" evidence="1">
    <location>
        <begin position="285"/>
        <end position="308"/>
    </location>
</feature>
<protein>
    <submittedName>
        <fullName evidence="2">Uncharacterized protein</fullName>
    </submittedName>
</protein>
<dbReference type="AlphaFoldDB" id="A0AAP0JQ18"/>